<sequence>MRKNVIVLLAKQFWKDAFRSRVMAIALGLMVVLLVFSTYTGYENYHEQNVTRNVIQDEVQESWESNPDKHPHRMAHYGSFALRVKHVLSVFDMGMENFVGNAVFLEAHKQNTVNFSEASMSTGLLRFGEVSLAMLLKIIVPLLIFYLGFATIARERENGTLKLLIGQGIKRKEIVFGKWLGLWSLSLLFLGSVFMVVLFFVLTEDHDVFFADSLGRYGVLLISYLLFFGVLSAITLLISAFSETAKGALVKLLGIWLLFVIIVPKSLQAVGYYLYPTPSKIEMETAVEHDLKQLGDSHNPNDPHFKAMKDSVLLAYNVSDVNDLPFNYSGFVMSQGEKLSSQVYLSHQNDLYKVYGLQNNLERFSAFINPYSAIKNLSMAFSGTDFESFLHFKDKAETYRYHLAQEMNRLQMELIPNSGQEGPNQISSDYWKKFPPFKYSFLNISQVFRNEWVSIAALLSWSILSVMGLLRLSINLKAL</sequence>
<name>A0A5B2TVY7_9FLAO</name>
<keyword evidence="1" id="KW-1133">Transmembrane helix</keyword>
<feature type="transmembrane region" description="Helical" evidence="1">
    <location>
        <begin position="180"/>
        <end position="201"/>
    </location>
</feature>
<dbReference type="Pfam" id="PF12679">
    <property type="entry name" value="ABC2_membrane_2"/>
    <property type="match status" value="1"/>
</dbReference>
<feature type="transmembrane region" description="Helical" evidence="1">
    <location>
        <begin position="253"/>
        <end position="275"/>
    </location>
</feature>
<evidence type="ECO:0000256" key="1">
    <source>
        <dbReference type="SAM" id="Phobius"/>
    </source>
</evidence>
<feature type="transmembrane region" description="Helical" evidence="1">
    <location>
        <begin position="21"/>
        <end position="42"/>
    </location>
</feature>
<dbReference type="RefSeq" id="WP_154917234.1">
    <property type="nucleotide sequence ID" value="NZ_VUOE01000001.1"/>
</dbReference>
<dbReference type="GO" id="GO:0016020">
    <property type="term" value="C:membrane"/>
    <property type="evidence" value="ECO:0007669"/>
    <property type="project" value="UniProtKB-SubCell"/>
</dbReference>
<evidence type="ECO:0000313" key="3">
    <source>
        <dbReference type="Proteomes" id="UP000323188"/>
    </source>
</evidence>
<dbReference type="EMBL" id="VUOE01000001">
    <property type="protein sequence ID" value="KAA2218687.1"/>
    <property type="molecule type" value="Genomic_DNA"/>
</dbReference>
<dbReference type="PANTHER" id="PTHR43471">
    <property type="entry name" value="ABC TRANSPORTER PERMEASE"/>
    <property type="match status" value="1"/>
</dbReference>
<dbReference type="PANTHER" id="PTHR43471:SF1">
    <property type="entry name" value="ABC TRANSPORTER PERMEASE PROTEIN NOSY-RELATED"/>
    <property type="match status" value="1"/>
</dbReference>
<dbReference type="AlphaFoldDB" id="A0A5B2TVY7"/>
<organism evidence="2 3">
    <name type="scientific">Maribacter flavus</name>
    <dbReference type="NCBI Taxonomy" id="1658664"/>
    <lineage>
        <taxon>Bacteria</taxon>
        <taxon>Pseudomonadati</taxon>
        <taxon>Bacteroidota</taxon>
        <taxon>Flavobacteriia</taxon>
        <taxon>Flavobacteriales</taxon>
        <taxon>Flavobacteriaceae</taxon>
        <taxon>Maribacter</taxon>
    </lineage>
</organism>
<keyword evidence="1" id="KW-0472">Membrane</keyword>
<feature type="transmembrane region" description="Helical" evidence="1">
    <location>
        <begin position="221"/>
        <end position="241"/>
    </location>
</feature>
<proteinExistence type="predicted"/>
<feature type="transmembrane region" description="Helical" evidence="1">
    <location>
        <begin position="130"/>
        <end position="153"/>
    </location>
</feature>
<keyword evidence="1" id="KW-0812">Transmembrane</keyword>
<reference evidence="2 3" key="1">
    <citation type="submission" date="2019-09" db="EMBL/GenBank/DDBJ databases">
        <authorList>
            <person name="Khan S.A."/>
            <person name="Jeon C.O."/>
            <person name="Chun B.H."/>
            <person name="Jeong S.E."/>
        </authorList>
    </citation>
    <scope>NUCLEOTIDE SEQUENCE [LARGE SCALE GENOMIC DNA]</scope>
    <source>
        <strain evidence="2 3">KCTC 42508</strain>
    </source>
</reference>
<gene>
    <name evidence="2" type="ORF">F0361_03425</name>
</gene>
<comment type="caution">
    <text evidence="2">The sequence shown here is derived from an EMBL/GenBank/DDBJ whole genome shotgun (WGS) entry which is preliminary data.</text>
</comment>
<dbReference type="GO" id="GO:0140359">
    <property type="term" value="F:ABC-type transporter activity"/>
    <property type="evidence" value="ECO:0007669"/>
    <property type="project" value="InterPro"/>
</dbReference>
<evidence type="ECO:0000313" key="2">
    <source>
        <dbReference type="EMBL" id="KAA2218687.1"/>
    </source>
</evidence>
<dbReference type="Proteomes" id="UP000323188">
    <property type="component" value="Unassembled WGS sequence"/>
</dbReference>
<feature type="transmembrane region" description="Helical" evidence="1">
    <location>
        <begin position="452"/>
        <end position="474"/>
    </location>
</feature>
<accession>A0A5B2TVY7</accession>
<protein>
    <submittedName>
        <fullName evidence="2">DUF3526 domain-containing protein</fullName>
    </submittedName>
</protein>